<dbReference type="AlphaFoldDB" id="V7AMR8"/>
<name>V7AMR8_PHAVU</name>
<evidence type="ECO:0000313" key="2">
    <source>
        <dbReference type="Proteomes" id="UP000000226"/>
    </source>
</evidence>
<dbReference type="eggNOG" id="KOG2323">
    <property type="taxonomic scope" value="Eukaryota"/>
</dbReference>
<dbReference type="SUPFAM" id="SSF51621">
    <property type="entry name" value="Phosphoenolpyruvate/pyruvate domain"/>
    <property type="match status" value="1"/>
</dbReference>
<dbReference type="Gramene" id="ESW06784">
    <property type="protein sequence ID" value="ESW06784"/>
    <property type="gene ID" value="PHAVU_010G076400g"/>
</dbReference>
<organism evidence="1 2">
    <name type="scientific">Phaseolus vulgaris</name>
    <name type="common">Kidney bean</name>
    <name type="synonym">French bean</name>
    <dbReference type="NCBI Taxonomy" id="3885"/>
    <lineage>
        <taxon>Eukaryota</taxon>
        <taxon>Viridiplantae</taxon>
        <taxon>Streptophyta</taxon>
        <taxon>Embryophyta</taxon>
        <taxon>Tracheophyta</taxon>
        <taxon>Spermatophyta</taxon>
        <taxon>Magnoliopsida</taxon>
        <taxon>eudicotyledons</taxon>
        <taxon>Gunneridae</taxon>
        <taxon>Pentapetalae</taxon>
        <taxon>rosids</taxon>
        <taxon>fabids</taxon>
        <taxon>Fabales</taxon>
        <taxon>Fabaceae</taxon>
        <taxon>Papilionoideae</taxon>
        <taxon>50 kb inversion clade</taxon>
        <taxon>NPAAA clade</taxon>
        <taxon>indigoferoid/millettioid clade</taxon>
        <taxon>Phaseoleae</taxon>
        <taxon>Phaseolus</taxon>
    </lineage>
</organism>
<protein>
    <submittedName>
        <fullName evidence="1">Uncharacterized protein</fullName>
    </submittedName>
</protein>
<dbReference type="UniPathway" id="UPA00109">
    <property type="reaction ID" value="UER00188"/>
</dbReference>
<dbReference type="GO" id="GO:0006096">
    <property type="term" value="P:glycolytic process"/>
    <property type="evidence" value="ECO:0007669"/>
    <property type="project" value="UniProtKB-UniPathway"/>
</dbReference>
<dbReference type="GO" id="GO:0003824">
    <property type="term" value="F:catalytic activity"/>
    <property type="evidence" value="ECO:0007669"/>
    <property type="project" value="InterPro"/>
</dbReference>
<dbReference type="STRING" id="3885.V7AMR8"/>
<gene>
    <name evidence="1" type="ORF">PHAVU_010G076400g</name>
</gene>
<dbReference type="EMBL" id="CM002297">
    <property type="protein sequence ID" value="ESW06784.1"/>
    <property type="molecule type" value="Genomic_DNA"/>
</dbReference>
<dbReference type="InterPro" id="IPR015813">
    <property type="entry name" value="Pyrv/PenolPyrv_kinase-like_dom"/>
</dbReference>
<evidence type="ECO:0000313" key="1">
    <source>
        <dbReference type="EMBL" id="ESW06784.1"/>
    </source>
</evidence>
<reference evidence="2" key="1">
    <citation type="journal article" date="2014" name="Nat. Genet.">
        <title>A reference genome for common bean and genome-wide analysis of dual domestications.</title>
        <authorList>
            <person name="Schmutz J."/>
            <person name="McClean P.E."/>
            <person name="Mamidi S."/>
            <person name="Wu G.A."/>
            <person name="Cannon S.B."/>
            <person name="Grimwood J."/>
            <person name="Jenkins J."/>
            <person name="Shu S."/>
            <person name="Song Q."/>
            <person name="Chavarro C."/>
            <person name="Torres-Torres M."/>
            <person name="Geffroy V."/>
            <person name="Moghaddam S.M."/>
            <person name="Gao D."/>
            <person name="Abernathy B."/>
            <person name="Barry K."/>
            <person name="Blair M."/>
            <person name="Brick M.A."/>
            <person name="Chovatia M."/>
            <person name="Gepts P."/>
            <person name="Goodstein D.M."/>
            <person name="Gonzales M."/>
            <person name="Hellsten U."/>
            <person name="Hyten D.L."/>
            <person name="Jia G."/>
            <person name="Kelly J.D."/>
            <person name="Kudrna D."/>
            <person name="Lee R."/>
            <person name="Richard M.M."/>
            <person name="Miklas P.N."/>
            <person name="Osorno J.M."/>
            <person name="Rodrigues J."/>
            <person name="Thareau V."/>
            <person name="Urrea C.A."/>
            <person name="Wang M."/>
            <person name="Yu Y."/>
            <person name="Zhang M."/>
            <person name="Wing R.A."/>
            <person name="Cregan P.B."/>
            <person name="Rokhsar D.S."/>
            <person name="Jackson S.A."/>
        </authorList>
    </citation>
    <scope>NUCLEOTIDE SEQUENCE [LARGE SCALE GENOMIC DNA]</scope>
    <source>
        <strain evidence="2">cv. G19833</strain>
    </source>
</reference>
<keyword evidence="2" id="KW-1185">Reference proteome</keyword>
<sequence>MLSGETAHGKFPLKAIKVMHTVALRNESTVQSGVSCPSLSSHNSHMGEIFTIHATTMSNTRNTPLLFSPEQDPWLFF</sequence>
<dbReference type="SMR" id="V7AMR8"/>
<accession>V7AMR8</accession>
<dbReference type="Proteomes" id="UP000000226">
    <property type="component" value="Chromosome 10"/>
</dbReference>
<proteinExistence type="predicted"/>
<dbReference type="OrthoDB" id="1719943at2759"/>